<feature type="DNA-binding region" description="HMG box" evidence="1">
    <location>
        <begin position="28"/>
        <end position="107"/>
    </location>
</feature>
<dbReference type="Gene3D" id="1.10.30.10">
    <property type="entry name" value="High mobility group box domain"/>
    <property type="match status" value="1"/>
</dbReference>
<dbReference type="GO" id="GO:0005634">
    <property type="term" value="C:nucleus"/>
    <property type="evidence" value="ECO:0007669"/>
    <property type="project" value="UniProtKB-UniRule"/>
</dbReference>
<dbReference type="InterPro" id="IPR036910">
    <property type="entry name" value="HMG_box_dom_sf"/>
</dbReference>
<evidence type="ECO:0000256" key="2">
    <source>
        <dbReference type="SAM" id="Coils"/>
    </source>
</evidence>
<keyword evidence="1" id="KW-0539">Nucleus</keyword>
<evidence type="ECO:0000256" key="3">
    <source>
        <dbReference type="SAM" id="MobiDB-lite"/>
    </source>
</evidence>
<keyword evidence="1" id="KW-0238">DNA-binding</keyword>
<evidence type="ECO:0000259" key="4">
    <source>
        <dbReference type="PROSITE" id="PS50118"/>
    </source>
</evidence>
<organism evidence="5 6">
    <name type="scientific">Paraglomus brasilianum</name>
    <dbReference type="NCBI Taxonomy" id="144538"/>
    <lineage>
        <taxon>Eukaryota</taxon>
        <taxon>Fungi</taxon>
        <taxon>Fungi incertae sedis</taxon>
        <taxon>Mucoromycota</taxon>
        <taxon>Glomeromycotina</taxon>
        <taxon>Glomeromycetes</taxon>
        <taxon>Paraglomerales</taxon>
        <taxon>Paraglomeraceae</taxon>
        <taxon>Paraglomus</taxon>
    </lineage>
</organism>
<dbReference type="SUPFAM" id="SSF47095">
    <property type="entry name" value="HMG-box"/>
    <property type="match status" value="1"/>
</dbReference>
<dbReference type="OrthoDB" id="2481546at2759"/>
<protein>
    <submittedName>
        <fullName evidence="5">1934_t:CDS:1</fullName>
    </submittedName>
</protein>
<sequence length="260" mass="29542">NWITNEKAKHKPTAPRRPTTARTRIQTTKRALSGYNVFMKEFFQKTNIDDYLKEHTDIIIEGLEGLKKTNRIAGYAWHNLSTNEKDRYRERANQLAQKIKDASKHYITENDTRQSVINSTLETIYKQFKILRTQNCHTILTVCDGRHRAFTLHCGAGARVLETWQEAQLEPNTLIEAEGLSANAKARAEALRLATLESEEEEGASDLTDVEYSSSGTSDETVSGEDSEAEESEDESAVMSEGVEEIFVRRSKRLEGKRDL</sequence>
<gene>
    <name evidence="5" type="ORF">PBRASI_LOCUS11100</name>
</gene>
<evidence type="ECO:0000256" key="1">
    <source>
        <dbReference type="PROSITE-ProRule" id="PRU00267"/>
    </source>
</evidence>
<dbReference type="InterPro" id="IPR009071">
    <property type="entry name" value="HMG_box_dom"/>
</dbReference>
<dbReference type="SMART" id="SM00398">
    <property type="entry name" value="HMG"/>
    <property type="match status" value="1"/>
</dbReference>
<evidence type="ECO:0000313" key="5">
    <source>
        <dbReference type="EMBL" id="CAG8667017.1"/>
    </source>
</evidence>
<feature type="region of interest" description="Disordered" evidence="3">
    <location>
        <begin position="195"/>
        <end position="243"/>
    </location>
</feature>
<keyword evidence="2" id="KW-0175">Coiled coil</keyword>
<evidence type="ECO:0000313" key="6">
    <source>
        <dbReference type="Proteomes" id="UP000789739"/>
    </source>
</evidence>
<dbReference type="PROSITE" id="PS50118">
    <property type="entry name" value="HMG_BOX_2"/>
    <property type="match status" value="1"/>
</dbReference>
<feature type="coiled-coil region" evidence="2">
    <location>
        <begin position="78"/>
        <end position="105"/>
    </location>
</feature>
<accession>A0A9N9E7C6</accession>
<feature type="compositionally biased region" description="Acidic residues" evidence="3">
    <location>
        <begin position="222"/>
        <end position="236"/>
    </location>
</feature>
<feature type="region of interest" description="Disordered" evidence="3">
    <location>
        <begin position="1"/>
        <end position="22"/>
    </location>
</feature>
<feature type="compositionally biased region" description="Polar residues" evidence="3">
    <location>
        <begin position="211"/>
        <end position="221"/>
    </location>
</feature>
<comment type="caution">
    <text evidence="5">The sequence shown here is derived from an EMBL/GenBank/DDBJ whole genome shotgun (WGS) entry which is preliminary data.</text>
</comment>
<proteinExistence type="predicted"/>
<dbReference type="GO" id="GO:0003677">
    <property type="term" value="F:DNA binding"/>
    <property type="evidence" value="ECO:0007669"/>
    <property type="project" value="UniProtKB-UniRule"/>
</dbReference>
<dbReference type="AlphaFoldDB" id="A0A9N9E7C6"/>
<dbReference type="EMBL" id="CAJVPI010004364">
    <property type="protein sequence ID" value="CAG8667017.1"/>
    <property type="molecule type" value="Genomic_DNA"/>
</dbReference>
<keyword evidence="6" id="KW-1185">Reference proteome</keyword>
<feature type="domain" description="HMG box" evidence="4">
    <location>
        <begin position="28"/>
        <end position="107"/>
    </location>
</feature>
<feature type="non-terminal residue" evidence="5">
    <location>
        <position position="260"/>
    </location>
</feature>
<reference evidence="5" key="1">
    <citation type="submission" date="2021-06" db="EMBL/GenBank/DDBJ databases">
        <authorList>
            <person name="Kallberg Y."/>
            <person name="Tangrot J."/>
            <person name="Rosling A."/>
        </authorList>
    </citation>
    <scope>NUCLEOTIDE SEQUENCE</scope>
    <source>
        <strain evidence="5">BR232B</strain>
    </source>
</reference>
<name>A0A9N9E7C6_9GLOM</name>
<dbReference type="Proteomes" id="UP000789739">
    <property type="component" value="Unassembled WGS sequence"/>
</dbReference>
<dbReference type="CDD" id="cd00084">
    <property type="entry name" value="HMG-box_SF"/>
    <property type="match status" value="1"/>
</dbReference>